<name>A0A4S4KZA1_9AGAM</name>
<dbReference type="Proteomes" id="UP000310158">
    <property type="component" value="Unassembled WGS sequence"/>
</dbReference>
<gene>
    <name evidence="1" type="ORF">EW146_g10244</name>
</gene>
<sequence>MAQTVVVQAKVQRATSQSRLEPMLLSVSFSGTLPSGHVLPIPQEVYLLLNFPETRIQPVEVSVSLPSQLAGSIKPCVRVFRETAAGSRQCNNRVVITDVSRRSSTEMPSEEQPVTTFLPLPPTFDYTDCAHWEELAWLIQRWLLQCGLNHHQQQQYWMCRDLFWIAFVATYPSFPFGGDLSWRMGLWDSKISLEDAFI</sequence>
<dbReference type="AlphaFoldDB" id="A0A4S4KZA1"/>
<proteinExistence type="predicted"/>
<evidence type="ECO:0000313" key="1">
    <source>
        <dbReference type="EMBL" id="THH04175.1"/>
    </source>
</evidence>
<protein>
    <submittedName>
        <fullName evidence="1">Uncharacterized protein</fullName>
    </submittedName>
</protein>
<organism evidence="1 2">
    <name type="scientific">Bondarzewia mesenterica</name>
    <dbReference type="NCBI Taxonomy" id="1095465"/>
    <lineage>
        <taxon>Eukaryota</taxon>
        <taxon>Fungi</taxon>
        <taxon>Dikarya</taxon>
        <taxon>Basidiomycota</taxon>
        <taxon>Agaricomycotina</taxon>
        <taxon>Agaricomycetes</taxon>
        <taxon>Russulales</taxon>
        <taxon>Bondarzewiaceae</taxon>
        <taxon>Bondarzewia</taxon>
    </lineage>
</organism>
<dbReference type="EMBL" id="SGPL01001206">
    <property type="protein sequence ID" value="THH04175.1"/>
    <property type="molecule type" value="Genomic_DNA"/>
</dbReference>
<reference evidence="1 2" key="1">
    <citation type="submission" date="2019-02" db="EMBL/GenBank/DDBJ databases">
        <title>Genome sequencing of the rare red list fungi Bondarzewia mesenterica.</title>
        <authorList>
            <person name="Buettner E."/>
            <person name="Kellner H."/>
        </authorList>
    </citation>
    <scope>NUCLEOTIDE SEQUENCE [LARGE SCALE GENOMIC DNA]</scope>
    <source>
        <strain evidence="1 2">DSM 108281</strain>
    </source>
</reference>
<dbReference type="OrthoDB" id="3169660at2759"/>
<keyword evidence="2" id="KW-1185">Reference proteome</keyword>
<evidence type="ECO:0000313" key="2">
    <source>
        <dbReference type="Proteomes" id="UP000310158"/>
    </source>
</evidence>
<accession>A0A4S4KZA1</accession>
<comment type="caution">
    <text evidence="1">The sequence shown here is derived from an EMBL/GenBank/DDBJ whole genome shotgun (WGS) entry which is preliminary data.</text>
</comment>